<evidence type="ECO:0000313" key="2">
    <source>
        <dbReference type="Proteomes" id="UP000214365"/>
    </source>
</evidence>
<dbReference type="AlphaFoldDB" id="A0A225AHI2"/>
<name>A0A225AHI2_TALAT</name>
<gene>
    <name evidence="1" type="ORF">UA08_06985</name>
</gene>
<organism evidence="1 2">
    <name type="scientific">Talaromyces atroroseus</name>
    <dbReference type="NCBI Taxonomy" id="1441469"/>
    <lineage>
        <taxon>Eukaryota</taxon>
        <taxon>Fungi</taxon>
        <taxon>Dikarya</taxon>
        <taxon>Ascomycota</taxon>
        <taxon>Pezizomycotina</taxon>
        <taxon>Eurotiomycetes</taxon>
        <taxon>Eurotiomycetidae</taxon>
        <taxon>Eurotiales</taxon>
        <taxon>Trichocomaceae</taxon>
        <taxon>Talaromyces</taxon>
        <taxon>Talaromyces sect. Trachyspermi</taxon>
    </lineage>
</organism>
<dbReference type="OrthoDB" id="276515at2759"/>
<dbReference type="Proteomes" id="UP000214365">
    <property type="component" value="Unassembled WGS sequence"/>
</dbReference>
<dbReference type="SUPFAM" id="SSF56219">
    <property type="entry name" value="DNase I-like"/>
    <property type="match status" value="1"/>
</dbReference>
<dbReference type="RefSeq" id="XP_020117765.1">
    <property type="nucleotide sequence ID" value="XM_020261876.1"/>
</dbReference>
<comment type="caution">
    <text evidence="1">The sequence shown here is derived from an EMBL/GenBank/DDBJ whole genome shotgun (WGS) entry which is preliminary data.</text>
</comment>
<dbReference type="EMBL" id="LFMY01000011">
    <property type="protein sequence ID" value="OKL57644.1"/>
    <property type="molecule type" value="Genomic_DNA"/>
</dbReference>
<dbReference type="CDD" id="cd09083">
    <property type="entry name" value="EEP-1"/>
    <property type="match status" value="1"/>
</dbReference>
<dbReference type="GeneID" id="31006741"/>
<proteinExistence type="predicted"/>
<dbReference type="PANTHER" id="PTHR12121:SF36">
    <property type="entry name" value="ENDONUCLEASE_EXONUCLEASE_PHOSPHATASE DOMAIN-CONTAINING PROTEIN"/>
    <property type="match status" value="1"/>
</dbReference>
<dbReference type="STRING" id="1441469.A0A225AHI2"/>
<dbReference type="FunFam" id="3.60.10.10:FF:000101">
    <property type="entry name" value="Endonuclease/exonuclease/phosphatase family protein"/>
    <property type="match status" value="1"/>
</dbReference>
<dbReference type="PANTHER" id="PTHR12121">
    <property type="entry name" value="CARBON CATABOLITE REPRESSOR PROTEIN 4"/>
    <property type="match status" value="1"/>
</dbReference>
<accession>A0A225AHI2</accession>
<dbReference type="GO" id="GO:0000175">
    <property type="term" value="F:3'-5'-RNA exonuclease activity"/>
    <property type="evidence" value="ECO:0007669"/>
    <property type="project" value="TreeGrafter"/>
</dbReference>
<dbReference type="InterPro" id="IPR050410">
    <property type="entry name" value="CCR4/nocturin_mRNA_transcr"/>
</dbReference>
<protein>
    <submittedName>
        <fullName evidence="1">Uncharacterized protein</fullName>
    </submittedName>
</protein>
<evidence type="ECO:0000313" key="1">
    <source>
        <dbReference type="EMBL" id="OKL57644.1"/>
    </source>
</evidence>
<sequence>MKVDASLPVRILTHNIRYATSQPFKGEKPWADRRQLLLNELVYNTRHVGESFIGLQEVLHVQLVDILAGLNNEDDAPWAYIGVGRDDGEKKGEYSPIIYRPQVWHLRRWETVWLSETPEKPSKSWDAASIRIVTIGVFRHRATGHTVLVLNTHLDDQGARSRSEAARIILRKIAEHCDGSYSNESISGVILTGDFNSQETQEAYQVLTAADSPLVDSQMLTKPAERYGNEITWTGFGYAEEPLKRIDYVLLGPADKKPSTPQQGAPGLPWASVGYAVLPNRFDDGVWNSDHRAVVVDAVLSRD</sequence>
<reference evidence="1 2" key="1">
    <citation type="submission" date="2015-06" db="EMBL/GenBank/DDBJ databases">
        <title>Talaromyces atroroseus IBT 11181 draft genome.</title>
        <authorList>
            <person name="Rasmussen K.B."/>
            <person name="Rasmussen S."/>
            <person name="Petersen B."/>
            <person name="Sicheritz-Ponten T."/>
            <person name="Mortensen U.H."/>
            <person name="Thrane U."/>
        </authorList>
    </citation>
    <scope>NUCLEOTIDE SEQUENCE [LARGE SCALE GENOMIC DNA]</scope>
    <source>
        <strain evidence="1 2">IBT 11181</strain>
    </source>
</reference>
<keyword evidence="2" id="KW-1185">Reference proteome</keyword>
<dbReference type="InterPro" id="IPR036691">
    <property type="entry name" value="Endo/exonu/phosph_ase_sf"/>
</dbReference>
<dbReference type="Gene3D" id="3.60.10.10">
    <property type="entry name" value="Endonuclease/exonuclease/phosphatase"/>
    <property type="match status" value="1"/>
</dbReference>